<organism evidence="9 10">
    <name type="scientific">Coccomyxa viridis</name>
    <dbReference type="NCBI Taxonomy" id="1274662"/>
    <lineage>
        <taxon>Eukaryota</taxon>
        <taxon>Viridiplantae</taxon>
        <taxon>Chlorophyta</taxon>
        <taxon>core chlorophytes</taxon>
        <taxon>Trebouxiophyceae</taxon>
        <taxon>Trebouxiophyceae incertae sedis</taxon>
        <taxon>Coccomyxaceae</taxon>
        <taxon>Coccomyxa</taxon>
    </lineage>
</organism>
<evidence type="ECO:0000256" key="5">
    <source>
        <dbReference type="ARBA" id="ARBA00023306"/>
    </source>
</evidence>
<evidence type="ECO:0000256" key="8">
    <source>
        <dbReference type="SAM" id="MobiDB-lite"/>
    </source>
</evidence>
<dbReference type="Gene3D" id="1.25.10.10">
    <property type="entry name" value="Leucine-rich Repeat Variant"/>
    <property type="match status" value="2"/>
</dbReference>
<accession>A0ABP1GDB1</accession>
<evidence type="ECO:0000313" key="10">
    <source>
        <dbReference type="Proteomes" id="UP001497392"/>
    </source>
</evidence>
<keyword evidence="2" id="KW-0132">Cell division</keyword>
<feature type="repeat" description="HEAT" evidence="6">
    <location>
        <begin position="266"/>
        <end position="304"/>
    </location>
</feature>
<evidence type="ECO:0000256" key="6">
    <source>
        <dbReference type="PROSITE-ProRule" id="PRU00103"/>
    </source>
</evidence>
<dbReference type="SUPFAM" id="SSF48371">
    <property type="entry name" value="ARM repeat"/>
    <property type="match status" value="1"/>
</dbReference>
<comment type="subcellular location">
    <subcellularLocation>
        <location evidence="1">Nucleus</location>
    </subcellularLocation>
</comment>
<dbReference type="CDD" id="cd19953">
    <property type="entry name" value="PDS5"/>
    <property type="match status" value="1"/>
</dbReference>
<keyword evidence="7" id="KW-0175">Coiled coil</keyword>
<feature type="region of interest" description="Disordered" evidence="8">
    <location>
        <begin position="1157"/>
        <end position="1454"/>
    </location>
</feature>
<dbReference type="PROSITE" id="PS50077">
    <property type="entry name" value="HEAT_REPEAT"/>
    <property type="match status" value="1"/>
</dbReference>
<evidence type="ECO:0000256" key="2">
    <source>
        <dbReference type="ARBA" id="ARBA00022618"/>
    </source>
</evidence>
<feature type="coiled-coil region" evidence="7">
    <location>
        <begin position="24"/>
        <end position="58"/>
    </location>
</feature>
<proteinExistence type="predicted"/>
<gene>
    <name evidence="9" type="primary">g13539</name>
    <name evidence="9" type="ORF">VP750_LOCUS11988</name>
</gene>
<evidence type="ECO:0000313" key="9">
    <source>
        <dbReference type="EMBL" id="CAL5230082.1"/>
    </source>
</evidence>
<feature type="compositionally biased region" description="Basic and acidic residues" evidence="8">
    <location>
        <begin position="1362"/>
        <end position="1377"/>
    </location>
</feature>
<feature type="compositionally biased region" description="Basic residues" evidence="8">
    <location>
        <begin position="1259"/>
        <end position="1275"/>
    </location>
</feature>
<keyword evidence="4" id="KW-0539">Nucleus</keyword>
<dbReference type="InterPro" id="IPR011989">
    <property type="entry name" value="ARM-like"/>
</dbReference>
<evidence type="ECO:0000256" key="1">
    <source>
        <dbReference type="ARBA" id="ARBA00004123"/>
    </source>
</evidence>
<dbReference type="InterPro" id="IPR016024">
    <property type="entry name" value="ARM-type_fold"/>
</dbReference>
<dbReference type="Proteomes" id="UP001497392">
    <property type="component" value="Unassembled WGS sequence"/>
</dbReference>
<dbReference type="InterPro" id="IPR039776">
    <property type="entry name" value="Pds5"/>
</dbReference>
<dbReference type="PANTHER" id="PTHR12663:SF0">
    <property type="entry name" value="PRECOCIOUS DISSOCIATION OF SISTERS 5, ISOFORM A"/>
    <property type="match status" value="1"/>
</dbReference>
<dbReference type="PANTHER" id="PTHR12663">
    <property type="entry name" value="ANDROGEN INDUCED INHIBITOR OF PROLIFERATION AS3 / PDS5-RELATED"/>
    <property type="match status" value="1"/>
</dbReference>
<feature type="compositionally biased region" description="Polar residues" evidence="8">
    <location>
        <begin position="1391"/>
        <end position="1413"/>
    </location>
</feature>
<evidence type="ECO:0000256" key="7">
    <source>
        <dbReference type="SAM" id="Coils"/>
    </source>
</evidence>
<reference evidence="9 10" key="1">
    <citation type="submission" date="2024-06" db="EMBL/GenBank/DDBJ databases">
        <authorList>
            <person name="Kraege A."/>
            <person name="Thomma B."/>
        </authorList>
    </citation>
    <scope>NUCLEOTIDE SEQUENCE [LARGE SCALE GENOMIC DNA]</scope>
</reference>
<feature type="compositionally biased region" description="Polar residues" evidence="8">
    <location>
        <begin position="1441"/>
        <end position="1454"/>
    </location>
</feature>
<dbReference type="EMBL" id="CAXHTA020000021">
    <property type="protein sequence ID" value="CAL5230082.1"/>
    <property type="molecule type" value="Genomic_DNA"/>
</dbReference>
<protein>
    <submittedName>
        <fullName evidence="9">G13539 protein</fullName>
    </submittedName>
</protein>
<keyword evidence="3" id="KW-0498">Mitosis</keyword>
<sequence>MSNEDILEEAVQVRKELLAAQKSKDALLKALKKAGELVEKAQQTSQEQRDALDKFKDILVKKDLLAHKDKDVKLRNAFCLCHVLRMHAPETPYSNKVLEEVMGLFLQVFRRLDSPTSPAFQLCLSILDIVSQTKCCLLALDFDTDDYTCDLFSVILTVLSKDNSHAIKPACMQLLSSMLEEGDDVSQKLLDTILSAIVPPRRAENPEAAGFARELIRANQTVLASHIQKLLASMMAGSAAETKLECSYRMLLLEIYQAAPGVLTPVMPSVLDELRDQDDAKRLEALDVLGKLFSVKGSEACTAYPELFLEFLRRSTDQKAAVRQKMLAWSTSILLASSSPTCSKQVLTAVTERLMDVDEKVRSSAIAAICDAAVKNLQGINQKALTDVSERLRDTKRSVRRDAAMHLMAVFRAYCAKKHDAATVGSEEELVIWVPARLLHHAGRDADLRQFLAESTLRSGLFPAKLPLEVTARHWAAIYMSCDAKERSAIIMALKAHAALVTAMQRFLDLRSDKDDSDSPRAGVLTKVVQVIAAAAFPTSTAKAEEHLERLRELRDNTIFKSLAALCQADVSLEEASKLSKDIVQRVGSKGPMGEFARALCAQLTPQLITVQHLAELLKLAQEEDNPPDEVFLDAVLRLLADTALAGPRMLASLEPQILELLGSSNRRLVEAAAVMMSHAGSAMHPRLADKAQLLSLASERLLALAKSDSLRGAKASVRALAGILPQEQVQAVLGKLCEELVDTLDISTPDSVRCVPAAMQALSSIGRLAPEIFAQHAASVADFVLEALMPMEGDPTEREEDEQVGMAWTNWSEHMVLKMAAAKALARACVPDARCAIPTETEAVVERLIRHLAPLLDTTNEMDELDPLGPADSALVRLTSSEALLRLARVHDARIHPEVYLALALTMQDPLMEVRKEFGLKVRRTVMLLNARPSYAQRASKYAAMLPLAGMDPSESVRASAYAALSDYVLKRRRGAAEGIAAAAQTGGEGGTVLHELPDFLIPYLIQILAHHPDFPTRQDAAEEGVAVYQPFSRMLQFALEPLILAASGSEHAEPPGAVLPAIVKVLRTLKATEDATSEPATQNMYLLCDTALALATAIVDVHSPGTATAGKYPGSIPLPKTFFRQLDLRQLKSNPRIITHLPEGFEVILEDLCPNQVPRPGQRAARGARTKVKAEPAHSPKRRKKKATGEAPQRTARTKRKAAPADLAEASFSSGDDLEPLEGSSADDYKGSGSARKRTGQIERRPAESDSSGSSSKRQKREAKSSAGKRKAARASPDENNAPADSNRPAPKGPKGRSKPNKQSKAAQIAQKIAGALKDASSPPQRGQDEPESVTRERRDRMEHSMAQSDEAAAEADEGFQEHMHSRAGDEEGRRPLQQQARAVAQEFKQAQQQDSGQQEPGSLRAHTSQELDSDLDATAKTGHQPAPAMKAKALTRAPQRTTRSQAAAVQA</sequence>
<comment type="caution">
    <text evidence="9">The sequence shown here is derived from an EMBL/GenBank/DDBJ whole genome shotgun (WGS) entry which is preliminary data.</text>
</comment>
<keyword evidence="5" id="KW-0131">Cell cycle</keyword>
<keyword evidence="10" id="KW-1185">Reference proteome</keyword>
<name>A0ABP1GDB1_9CHLO</name>
<evidence type="ECO:0000256" key="3">
    <source>
        <dbReference type="ARBA" id="ARBA00022776"/>
    </source>
</evidence>
<dbReference type="InterPro" id="IPR021133">
    <property type="entry name" value="HEAT_type_2"/>
</dbReference>
<evidence type="ECO:0000256" key="4">
    <source>
        <dbReference type="ARBA" id="ARBA00023242"/>
    </source>
</evidence>
<dbReference type="Pfam" id="PF20168">
    <property type="entry name" value="PDS5"/>
    <property type="match status" value="1"/>
</dbReference>
<feature type="compositionally biased region" description="Basic and acidic residues" evidence="8">
    <location>
        <begin position="1329"/>
        <end position="1346"/>
    </location>
</feature>
<feature type="compositionally biased region" description="Low complexity" evidence="8">
    <location>
        <begin position="1305"/>
        <end position="1318"/>
    </location>
</feature>